<evidence type="ECO:0000313" key="10">
    <source>
        <dbReference type="EMBL" id="QDG53889.1"/>
    </source>
</evidence>
<dbReference type="EMBL" id="CP041186">
    <property type="protein sequence ID" value="QDG51895.1"/>
    <property type="molecule type" value="Genomic_DNA"/>
</dbReference>
<dbReference type="GO" id="GO:0003677">
    <property type="term" value="F:DNA binding"/>
    <property type="evidence" value="ECO:0007669"/>
    <property type="project" value="InterPro"/>
</dbReference>
<dbReference type="EMBL" id="CP041186">
    <property type="protein sequence ID" value="QDG51340.1"/>
    <property type="molecule type" value="Genomic_DNA"/>
</dbReference>
<dbReference type="GO" id="GO:0006313">
    <property type="term" value="P:DNA transposition"/>
    <property type="evidence" value="ECO:0007669"/>
    <property type="project" value="InterPro"/>
</dbReference>
<evidence type="ECO:0000313" key="12">
    <source>
        <dbReference type="Proteomes" id="UP000315995"/>
    </source>
</evidence>
<dbReference type="EMBL" id="CP041186">
    <property type="protein sequence ID" value="QDG52128.1"/>
    <property type="molecule type" value="Genomic_DNA"/>
</dbReference>
<organism evidence="2 12">
    <name type="scientific">Persicimonas caeni</name>
    <dbReference type="NCBI Taxonomy" id="2292766"/>
    <lineage>
        <taxon>Bacteria</taxon>
        <taxon>Deltaproteobacteria</taxon>
        <taxon>Bradymonadales</taxon>
        <taxon>Bradymonadaceae</taxon>
        <taxon>Persicimonas</taxon>
    </lineage>
</organism>
<evidence type="ECO:0000256" key="1">
    <source>
        <dbReference type="SAM" id="MobiDB-lite"/>
    </source>
</evidence>
<gene>
    <name evidence="2" type="ORF">FIV42_05045</name>
    <name evidence="3" type="ORF">FIV42_09155</name>
    <name evidence="4" type="ORF">FIV42_11485</name>
    <name evidence="5" type="ORF">FIV42_11930</name>
    <name evidence="6" type="ORF">FIV42_14440</name>
    <name evidence="7" type="ORF">FIV42_15670</name>
    <name evidence="8" type="ORF">FIV42_19065</name>
    <name evidence="9" type="ORF">FIV42_19305</name>
    <name evidence="10" type="ORF">FIV42_25035</name>
    <name evidence="11" type="ORF">FIV42_25870</name>
</gene>
<dbReference type="GO" id="GO:0004803">
    <property type="term" value="F:transposase activity"/>
    <property type="evidence" value="ECO:0007669"/>
    <property type="project" value="InterPro"/>
</dbReference>
<accession>A0A4Y6PP67</accession>
<evidence type="ECO:0000313" key="6">
    <source>
        <dbReference type="EMBL" id="QDG51895.1"/>
    </source>
</evidence>
<dbReference type="InterPro" id="IPR002514">
    <property type="entry name" value="Transposase_8"/>
</dbReference>
<evidence type="ECO:0000313" key="7">
    <source>
        <dbReference type="EMBL" id="QDG52128.1"/>
    </source>
</evidence>
<feature type="region of interest" description="Disordered" evidence="1">
    <location>
        <begin position="110"/>
        <end position="135"/>
    </location>
</feature>
<accession>A0A5B8Y7W4</accession>
<proteinExistence type="predicted"/>
<dbReference type="EMBL" id="CP041186">
    <property type="protein sequence ID" value="QDG52766.1"/>
    <property type="molecule type" value="Genomic_DNA"/>
</dbReference>
<evidence type="ECO:0000313" key="9">
    <source>
        <dbReference type="EMBL" id="QDG52813.1"/>
    </source>
</evidence>
<dbReference type="EMBL" id="CP041186">
    <property type="protein sequence ID" value="QDG54044.1"/>
    <property type="molecule type" value="Genomic_DNA"/>
</dbReference>
<reference evidence="2 12" key="1">
    <citation type="submission" date="2019-06" db="EMBL/GenBank/DDBJ databases">
        <title>Persicimonas caeni gen. nov., sp. nov., a predatory bacterium isolated from solar saltern.</title>
        <authorList>
            <person name="Wang S."/>
        </authorList>
    </citation>
    <scope>NUCLEOTIDE SEQUENCE [LARGE SCALE GENOMIC DNA]</scope>
    <source>
        <strain evidence="2 12">YN101</strain>
    </source>
</reference>
<dbReference type="EMBL" id="CP041186">
    <property type="protein sequence ID" value="QDG50893.1"/>
    <property type="molecule type" value="Genomic_DNA"/>
</dbReference>
<dbReference type="RefSeq" id="WP_141196618.1">
    <property type="nucleotide sequence ID" value="NZ_CP041186.1"/>
</dbReference>
<evidence type="ECO:0000313" key="3">
    <source>
        <dbReference type="EMBL" id="QDG50893.1"/>
    </source>
</evidence>
<dbReference type="Proteomes" id="UP000315995">
    <property type="component" value="Chromosome"/>
</dbReference>
<dbReference type="InterPro" id="IPR009057">
    <property type="entry name" value="Homeodomain-like_sf"/>
</dbReference>
<dbReference type="EMBL" id="CP041186">
    <property type="protein sequence ID" value="QDG52813.1"/>
    <property type="molecule type" value="Genomic_DNA"/>
</dbReference>
<dbReference type="AlphaFoldDB" id="A0A4Y6PP67"/>
<evidence type="ECO:0000313" key="4">
    <source>
        <dbReference type="EMBL" id="QDG51340.1"/>
    </source>
</evidence>
<dbReference type="OrthoDB" id="9813126at2"/>
<sequence>MSPYPKELKERLVRRMLDEKISPESLAELSGVGKTTLWRWRKAALDGALRAEAKPESAPERRSSAEKLRLVMAAEALEGKEFGAFLREEGVHTSDLRRWRAQMYEGLDGRTRAKKEATQKLRQAQRDKRELESELRRKEAALAETAALLVLSKKARRLWGDEDAPMIGKSDKSSST</sequence>
<dbReference type="EMBL" id="CP041186">
    <property type="protein sequence ID" value="QDG50122.1"/>
    <property type="molecule type" value="Genomic_DNA"/>
</dbReference>
<evidence type="ECO:0000313" key="5">
    <source>
        <dbReference type="EMBL" id="QDG51425.1"/>
    </source>
</evidence>
<evidence type="ECO:0000313" key="8">
    <source>
        <dbReference type="EMBL" id="QDG52766.1"/>
    </source>
</evidence>
<dbReference type="EMBL" id="CP041186">
    <property type="protein sequence ID" value="QDG53889.1"/>
    <property type="molecule type" value="Genomic_DNA"/>
</dbReference>
<evidence type="ECO:0000313" key="2">
    <source>
        <dbReference type="EMBL" id="QDG50122.1"/>
    </source>
</evidence>
<dbReference type="SUPFAM" id="SSF46689">
    <property type="entry name" value="Homeodomain-like"/>
    <property type="match status" value="1"/>
</dbReference>
<dbReference type="Pfam" id="PF01527">
    <property type="entry name" value="HTH_Tnp_1"/>
    <property type="match status" value="1"/>
</dbReference>
<keyword evidence="12" id="KW-1185">Reference proteome</keyword>
<name>A0A4Y6PP67_PERCE</name>
<evidence type="ECO:0000313" key="11">
    <source>
        <dbReference type="EMBL" id="QDG54044.1"/>
    </source>
</evidence>
<protein>
    <submittedName>
        <fullName evidence="2">Transposase</fullName>
    </submittedName>
</protein>
<dbReference type="EMBL" id="CP041186">
    <property type="protein sequence ID" value="QDG51425.1"/>
    <property type="molecule type" value="Genomic_DNA"/>
</dbReference>